<organism evidence="1 2">
    <name type="scientific">Paramecium octaurelia</name>
    <dbReference type="NCBI Taxonomy" id="43137"/>
    <lineage>
        <taxon>Eukaryota</taxon>
        <taxon>Sar</taxon>
        <taxon>Alveolata</taxon>
        <taxon>Ciliophora</taxon>
        <taxon>Intramacronucleata</taxon>
        <taxon>Oligohymenophorea</taxon>
        <taxon>Peniculida</taxon>
        <taxon>Parameciidae</taxon>
        <taxon>Paramecium</taxon>
    </lineage>
</organism>
<dbReference type="EMBL" id="CAJJDP010000155">
    <property type="protein sequence ID" value="CAD8211286.1"/>
    <property type="molecule type" value="Genomic_DNA"/>
</dbReference>
<protein>
    <submittedName>
        <fullName evidence="1">Uncharacterized protein</fullName>
    </submittedName>
</protein>
<keyword evidence="2" id="KW-1185">Reference proteome</keyword>
<name>A0A8S1Y9W8_PAROT</name>
<dbReference type="Proteomes" id="UP000683925">
    <property type="component" value="Unassembled WGS sequence"/>
</dbReference>
<evidence type="ECO:0000313" key="2">
    <source>
        <dbReference type="Proteomes" id="UP000683925"/>
    </source>
</evidence>
<accession>A0A8S1Y9W8</accession>
<sequence>MAKFFAYQNTYQHNNDNKKLKLKLYSTDYCQKRWSIQDENFPCVTLTYIDLYEQVAIYQLQLLQLMRNETYNSFYKRQILVWDLKLQLILCNSINTISKGQLDGIYRTHAPERKFQSITQQHFFSFVNHAIRRSVEEKWQELSLYNLQKYLKRQRKSIQDFLDCETISKREFFFKQQQIQLPYIQRLEEELCIAGFCEFNSHISASVLNLAEDELQLKAFRIIGIPVNKFNISILHFRMFCMDIYTVTNIIIKHYDLIAKDHDQCLQTLKTVQDYKIYYYFLIQNNVQQMKLILY</sequence>
<gene>
    <name evidence="1" type="ORF">POCTA_138.1.T1530144</name>
</gene>
<dbReference type="AlphaFoldDB" id="A0A8S1Y9W8"/>
<proteinExistence type="predicted"/>
<reference evidence="1" key="1">
    <citation type="submission" date="2021-01" db="EMBL/GenBank/DDBJ databases">
        <authorList>
            <consortium name="Genoscope - CEA"/>
            <person name="William W."/>
        </authorList>
    </citation>
    <scope>NUCLEOTIDE SEQUENCE</scope>
</reference>
<comment type="caution">
    <text evidence="1">The sequence shown here is derived from an EMBL/GenBank/DDBJ whole genome shotgun (WGS) entry which is preliminary data.</text>
</comment>
<evidence type="ECO:0000313" key="1">
    <source>
        <dbReference type="EMBL" id="CAD8211286.1"/>
    </source>
</evidence>